<evidence type="ECO:0000256" key="2">
    <source>
        <dbReference type="ARBA" id="ARBA00022448"/>
    </source>
</evidence>
<keyword evidence="4 6" id="KW-1133">Transmembrane helix</keyword>
<reference evidence="8 9" key="1">
    <citation type="submission" date="2019-10" db="EMBL/GenBank/DDBJ databases">
        <title>Genome diversity of Sutterella seckii.</title>
        <authorList>
            <person name="Chaplin A.V."/>
            <person name="Sokolova S.R."/>
            <person name="Mosin K.A."/>
            <person name="Ivanova E.L."/>
            <person name="Kochetkova T.O."/>
            <person name="Goltsov A.Y."/>
            <person name="Trofimov D.Y."/>
            <person name="Efimov B.A."/>
        </authorList>
    </citation>
    <scope>NUCLEOTIDE SEQUENCE [LARGE SCALE GENOMIC DNA]</scope>
    <source>
        <strain evidence="8 9">ASD3426</strain>
    </source>
</reference>
<evidence type="ECO:0000313" key="9">
    <source>
        <dbReference type="Proteomes" id="UP000469462"/>
    </source>
</evidence>
<dbReference type="Pfam" id="PF07690">
    <property type="entry name" value="MFS_1"/>
    <property type="match status" value="1"/>
</dbReference>
<dbReference type="InterPro" id="IPR011701">
    <property type="entry name" value="MFS"/>
</dbReference>
<dbReference type="EMBL" id="WEHW01000001">
    <property type="protein sequence ID" value="KAB7652792.1"/>
    <property type="molecule type" value="Genomic_DNA"/>
</dbReference>
<dbReference type="InterPro" id="IPR036259">
    <property type="entry name" value="MFS_trans_sf"/>
</dbReference>
<dbReference type="PROSITE" id="PS50850">
    <property type="entry name" value="MFS"/>
    <property type="match status" value="1"/>
</dbReference>
<evidence type="ECO:0000313" key="8">
    <source>
        <dbReference type="EMBL" id="KAB7652792.1"/>
    </source>
</evidence>
<feature type="transmembrane region" description="Helical" evidence="6">
    <location>
        <begin position="21"/>
        <end position="41"/>
    </location>
</feature>
<dbReference type="InterPro" id="IPR020846">
    <property type="entry name" value="MFS_dom"/>
</dbReference>
<organism evidence="8 9">
    <name type="scientific">Sutterella seckii</name>
    <dbReference type="NCBI Taxonomy" id="1944635"/>
    <lineage>
        <taxon>Bacteria</taxon>
        <taxon>Pseudomonadati</taxon>
        <taxon>Pseudomonadota</taxon>
        <taxon>Betaproteobacteria</taxon>
        <taxon>Burkholderiales</taxon>
        <taxon>Sutterellaceae</taxon>
        <taxon>Sutterella</taxon>
    </lineage>
</organism>
<proteinExistence type="predicted"/>
<protein>
    <submittedName>
        <fullName evidence="8">Multidrug effflux MFS transporter</fullName>
    </submittedName>
</protein>
<evidence type="ECO:0000256" key="1">
    <source>
        <dbReference type="ARBA" id="ARBA00004141"/>
    </source>
</evidence>
<comment type="caution">
    <text evidence="8">The sequence shown here is derived from an EMBL/GenBank/DDBJ whole genome shotgun (WGS) entry which is preliminary data.</text>
</comment>
<gene>
    <name evidence="8" type="ORF">GBM96_00095</name>
</gene>
<keyword evidence="5 6" id="KW-0472">Membrane</keyword>
<evidence type="ECO:0000256" key="3">
    <source>
        <dbReference type="ARBA" id="ARBA00022692"/>
    </source>
</evidence>
<dbReference type="PANTHER" id="PTHR23502:SF132">
    <property type="entry name" value="POLYAMINE TRANSPORTER 2-RELATED"/>
    <property type="match status" value="1"/>
</dbReference>
<keyword evidence="3 6" id="KW-0812">Transmembrane</keyword>
<sequence length="149" mass="15589">MHFPMTQSDLKSPPKLTDGMLLAAVATLGPFAANTYVPAFGDIERDFGVSAIAVQQSLSLYLLAFACASLLIGALSDAFGRRRVLIAATLIFALASIGCMFSTSIEVLYGWRFLMGLCASAGPVISQAIVRVRGTGDFSGHCARPLAGG</sequence>
<dbReference type="GO" id="GO:0015385">
    <property type="term" value="F:sodium:proton antiporter activity"/>
    <property type="evidence" value="ECO:0007669"/>
    <property type="project" value="TreeGrafter"/>
</dbReference>
<dbReference type="Gene3D" id="1.20.1720.10">
    <property type="entry name" value="Multidrug resistance protein D"/>
    <property type="match status" value="1"/>
</dbReference>
<dbReference type="GO" id="GO:1990961">
    <property type="term" value="P:xenobiotic detoxification by transmembrane export across the plasma membrane"/>
    <property type="evidence" value="ECO:0007669"/>
    <property type="project" value="TreeGrafter"/>
</dbReference>
<comment type="subcellular location">
    <subcellularLocation>
        <location evidence="1">Membrane</location>
        <topology evidence="1">Multi-pass membrane protein</topology>
    </subcellularLocation>
</comment>
<keyword evidence="9" id="KW-1185">Reference proteome</keyword>
<feature type="transmembrane region" description="Helical" evidence="6">
    <location>
        <begin position="47"/>
        <end position="72"/>
    </location>
</feature>
<evidence type="ECO:0000256" key="6">
    <source>
        <dbReference type="SAM" id="Phobius"/>
    </source>
</evidence>
<feature type="transmembrane region" description="Helical" evidence="6">
    <location>
        <begin position="109"/>
        <end position="130"/>
    </location>
</feature>
<accession>A0AAI9SDU8</accession>
<dbReference type="SUPFAM" id="SSF103473">
    <property type="entry name" value="MFS general substrate transporter"/>
    <property type="match status" value="1"/>
</dbReference>
<evidence type="ECO:0000256" key="5">
    <source>
        <dbReference type="ARBA" id="ARBA00023136"/>
    </source>
</evidence>
<dbReference type="PROSITE" id="PS00216">
    <property type="entry name" value="SUGAR_TRANSPORT_1"/>
    <property type="match status" value="1"/>
</dbReference>
<dbReference type="GO" id="GO:0005886">
    <property type="term" value="C:plasma membrane"/>
    <property type="evidence" value="ECO:0007669"/>
    <property type="project" value="TreeGrafter"/>
</dbReference>
<evidence type="ECO:0000256" key="4">
    <source>
        <dbReference type="ARBA" id="ARBA00022989"/>
    </source>
</evidence>
<feature type="domain" description="Major facilitator superfamily (MFS) profile" evidence="7">
    <location>
        <begin position="18"/>
        <end position="149"/>
    </location>
</feature>
<evidence type="ECO:0000259" key="7">
    <source>
        <dbReference type="PROSITE" id="PS50850"/>
    </source>
</evidence>
<name>A0AAI9SDU8_9BURK</name>
<feature type="transmembrane region" description="Helical" evidence="6">
    <location>
        <begin position="84"/>
        <end position="103"/>
    </location>
</feature>
<dbReference type="Proteomes" id="UP000469462">
    <property type="component" value="Unassembled WGS sequence"/>
</dbReference>
<keyword evidence="2" id="KW-0813">Transport</keyword>
<dbReference type="InterPro" id="IPR005829">
    <property type="entry name" value="Sugar_transporter_CS"/>
</dbReference>
<dbReference type="AlphaFoldDB" id="A0AAI9SDU8"/>
<dbReference type="PANTHER" id="PTHR23502">
    <property type="entry name" value="MAJOR FACILITATOR SUPERFAMILY"/>
    <property type="match status" value="1"/>
</dbReference>